<dbReference type="Proteomes" id="UP001492380">
    <property type="component" value="Unassembled WGS sequence"/>
</dbReference>
<proteinExistence type="predicted"/>
<keyword evidence="1" id="KW-0472">Membrane</keyword>
<comment type="caution">
    <text evidence="2">The sequence shown here is derived from an EMBL/GenBank/DDBJ whole genome shotgun (WGS) entry which is preliminary data.</text>
</comment>
<gene>
    <name evidence="2" type="ORF">HDK90DRAFT_530471</name>
</gene>
<reference evidence="2 3" key="1">
    <citation type="submission" date="2024-04" db="EMBL/GenBank/DDBJ databases">
        <title>Phyllosticta paracitricarpa is synonymous to the EU quarantine fungus P. citricarpa based on phylogenomic analyses.</title>
        <authorList>
            <consortium name="Lawrence Berkeley National Laboratory"/>
            <person name="Van Ingen-Buijs V.A."/>
            <person name="Van Westerhoven A.C."/>
            <person name="Haridas S."/>
            <person name="Skiadas P."/>
            <person name="Martin F."/>
            <person name="Groenewald J.Z."/>
            <person name="Crous P.W."/>
            <person name="Seidl M.F."/>
        </authorList>
    </citation>
    <scope>NUCLEOTIDE SEQUENCE [LARGE SCALE GENOMIC DNA]</scope>
    <source>
        <strain evidence="2 3">CBS 123374</strain>
    </source>
</reference>
<keyword evidence="1" id="KW-1133">Transmembrane helix</keyword>
<evidence type="ECO:0000313" key="2">
    <source>
        <dbReference type="EMBL" id="KAK8247354.1"/>
    </source>
</evidence>
<keyword evidence="1" id="KW-0812">Transmembrane</keyword>
<keyword evidence="3" id="KW-1185">Reference proteome</keyword>
<accession>A0ABR1Z4P8</accession>
<evidence type="ECO:0000256" key="1">
    <source>
        <dbReference type="SAM" id="Phobius"/>
    </source>
</evidence>
<dbReference type="EMBL" id="JBBWRZ010000001">
    <property type="protein sequence ID" value="KAK8247354.1"/>
    <property type="molecule type" value="Genomic_DNA"/>
</dbReference>
<feature type="transmembrane region" description="Helical" evidence="1">
    <location>
        <begin position="28"/>
        <end position="46"/>
    </location>
</feature>
<protein>
    <submittedName>
        <fullName evidence="2">Uncharacterized protein</fullName>
    </submittedName>
</protein>
<name>A0ABR1Z4P8_9PEZI</name>
<organism evidence="2 3">
    <name type="scientific">Phyllosticta capitalensis</name>
    <dbReference type="NCBI Taxonomy" id="121624"/>
    <lineage>
        <taxon>Eukaryota</taxon>
        <taxon>Fungi</taxon>
        <taxon>Dikarya</taxon>
        <taxon>Ascomycota</taxon>
        <taxon>Pezizomycotina</taxon>
        <taxon>Dothideomycetes</taxon>
        <taxon>Dothideomycetes incertae sedis</taxon>
        <taxon>Botryosphaeriales</taxon>
        <taxon>Phyllostictaceae</taxon>
        <taxon>Phyllosticta</taxon>
    </lineage>
</organism>
<evidence type="ECO:0000313" key="3">
    <source>
        <dbReference type="Proteomes" id="UP001492380"/>
    </source>
</evidence>
<sequence length="93" mass="10388">MPSFIGTTQTNTPMTPQPQLDTVDAIDIILYILAFLILSLAVSQLFHMEPDHCTITAQEFRLEDYSIVAARTEVFKELLGEIDDACAGQLKEE</sequence>